<organism evidence="1 2">
    <name type="scientific">Polaromonas naphthalenivorans (strain CJ2)</name>
    <dbReference type="NCBI Taxonomy" id="365044"/>
    <lineage>
        <taxon>Bacteria</taxon>
        <taxon>Pseudomonadati</taxon>
        <taxon>Pseudomonadota</taxon>
        <taxon>Betaproteobacteria</taxon>
        <taxon>Burkholderiales</taxon>
        <taxon>Comamonadaceae</taxon>
        <taxon>Polaromonas</taxon>
    </lineage>
</organism>
<dbReference type="SUPFAM" id="SSF54593">
    <property type="entry name" value="Glyoxalase/Bleomycin resistance protein/Dihydroxybiphenyl dioxygenase"/>
    <property type="match status" value="1"/>
</dbReference>
<proteinExistence type="predicted"/>
<evidence type="ECO:0008006" key="3">
    <source>
        <dbReference type="Google" id="ProtNLM"/>
    </source>
</evidence>
<sequence>MNIIFLRSGLSVRHCLNFTFFTSGIKMKQTVFNRATEDVGNIAEFGHVNVRVPSQQCAIIFYIMGLGLTRDPYLRTGIDNAWINVGTSQFHLPVGPAQVLRGVIGLVMPDLDALMARLTSIQPLLQDTWFRFSRSGMLVEVTCPWGNRIRVHAPDAKRFGSMRLGMPYVEINTAPGAVPGIARFYRKMLGALANYGVDETGAFARIHMGLHECLIFRETVHALPPYDGHHLQITVADFSGVHRRLLERGLITEESSESQYRFQDITDLDSGTVLATIEHEVRSMRHPLFARALVNRPLDHAGER</sequence>
<gene>
    <name evidence="1" type="ordered locus">Pnap_1549</name>
</gene>
<dbReference type="PANTHER" id="PTHR40280:SF1">
    <property type="entry name" value="VOC DOMAIN-CONTAINING PROTEIN"/>
    <property type="match status" value="1"/>
</dbReference>
<accession>A1VMI5</accession>
<dbReference type="HOGENOM" id="CLU_942228_0_0_4"/>
<dbReference type="AlphaFoldDB" id="A1VMI5"/>
<dbReference type="eggNOG" id="COG2514">
    <property type="taxonomic scope" value="Bacteria"/>
</dbReference>
<name>A1VMI5_POLNA</name>
<dbReference type="Proteomes" id="UP000000644">
    <property type="component" value="Chromosome"/>
</dbReference>
<dbReference type="eggNOG" id="COG0346">
    <property type="taxonomic scope" value="Bacteria"/>
</dbReference>
<dbReference type="PANTHER" id="PTHR40280">
    <property type="entry name" value="BLR6907 PROTEIN"/>
    <property type="match status" value="1"/>
</dbReference>
<evidence type="ECO:0000313" key="2">
    <source>
        <dbReference type="Proteomes" id="UP000000644"/>
    </source>
</evidence>
<dbReference type="EMBL" id="CP000529">
    <property type="protein sequence ID" value="ABM36863.1"/>
    <property type="molecule type" value="Genomic_DNA"/>
</dbReference>
<dbReference type="InterPro" id="IPR029068">
    <property type="entry name" value="Glyas_Bleomycin-R_OHBP_Dase"/>
</dbReference>
<reference evidence="2" key="1">
    <citation type="journal article" date="2009" name="Environ. Microbiol.">
        <title>The genome of Polaromonas naphthalenivorans strain CJ2, isolated from coal tar-contaminated sediment, reveals physiological and metabolic versatility and evolution through extensive horizontal gene transfer.</title>
        <authorList>
            <person name="Yagi J.M."/>
            <person name="Sims D."/>
            <person name="Brettin T."/>
            <person name="Bruce D."/>
            <person name="Madsen E.L."/>
        </authorList>
    </citation>
    <scope>NUCLEOTIDE SEQUENCE [LARGE SCALE GENOMIC DNA]</scope>
    <source>
        <strain evidence="2">CJ2</strain>
    </source>
</reference>
<evidence type="ECO:0000313" key="1">
    <source>
        <dbReference type="EMBL" id="ABM36863.1"/>
    </source>
</evidence>
<protein>
    <recommendedName>
        <fullName evidence="3">VOC domain-containing protein</fullName>
    </recommendedName>
</protein>
<keyword evidence="2" id="KW-1185">Reference proteome</keyword>
<dbReference type="KEGG" id="pna:Pnap_1549"/>